<protein>
    <submittedName>
        <fullName evidence="2">DUF3710 domain-containing protein</fullName>
    </submittedName>
</protein>
<dbReference type="RefSeq" id="WP_238127703.1">
    <property type="nucleotide sequence ID" value="NZ_JAKNHJ010000004.1"/>
</dbReference>
<dbReference type="InterPro" id="IPR022183">
    <property type="entry name" value="DUF3710"/>
</dbReference>
<evidence type="ECO:0000313" key="3">
    <source>
        <dbReference type="Proteomes" id="UP001200537"/>
    </source>
</evidence>
<dbReference type="EMBL" id="JAKNHJ010000004">
    <property type="protein sequence ID" value="MCG4617469.1"/>
    <property type="molecule type" value="Genomic_DNA"/>
</dbReference>
<proteinExistence type="predicted"/>
<accession>A0AAJ1EWZ9</accession>
<sequence length="243" mass="26156">MRFFSSRRKRFDQDESSPLAADIPASEKPEESANTAESSAGQSALAPIDEEVSPNAQTSKRQGPYNEGESPEGSEFLDMGVLRIPMIAGLQVLPVQDANGNILALEIVSGTAQMQLAAFAMQRSGGLWDEVRQELADQLKAEEYQVFPLPGPFGEAVLARPIPEGKSAVEGAMPLLLWGIEGDRWLLRVIVRGQAAEEESAREGLLEVLGGMEVVRGKEAHVPGEALPIELPEELLEQLGGGE</sequence>
<evidence type="ECO:0000256" key="1">
    <source>
        <dbReference type="SAM" id="MobiDB-lite"/>
    </source>
</evidence>
<dbReference type="AlphaFoldDB" id="A0AAJ1EWZ9"/>
<organism evidence="2 3">
    <name type="scientific">Varibaculum cambriense</name>
    <dbReference type="NCBI Taxonomy" id="184870"/>
    <lineage>
        <taxon>Bacteria</taxon>
        <taxon>Bacillati</taxon>
        <taxon>Actinomycetota</taxon>
        <taxon>Actinomycetes</taxon>
        <taxon>Actinomycetales</taxon>
        <taxon>Actinomycetaceae</taxon>
        <taxon>Varibaculum</taxon>
    </lineage>
</organism>
<feature type="compositionally biased region" description="Polar residues" evidence="1">
    <location>
        <begin position="32"/>
        <end position="42"/>
    </location>
</feature>
<dbReference type="Proteomes" id="UP001200537">
    <property type="component" value="Unassembled WGS sequence"/>
</dbReference>
<reference evidence="2" key="1">
    <citation type="submission" date="2022-01" db="EMBL/GenBank/DDBJ databases">
        <title>Collection of gut derived symbiotic bacterial strains cultured from healthy donors.</title>
        <authorList>
            <person name="Lin H."/>
            <person name="Kohout C."/>
            <person name="Waligurski E."/>
            <person name="Pamer E.G."/>
        </authorList>
    </citation>
    <scope>NUCLEOTIDE SEQUENCE</scope>
    <source>
        <strain evidence="2">DFI.7.46</strain>
    </source>
</reference>
<feature type="region of interest" description="Disordered" evidence="1">
    <location>
        <begin position="1"/>
        <end position="74"/>
    </location>
</feature>
<comment type="caution">
    <text evidence="2">The sequence shown here is derived from an EMBL/GenBank/DDBJ whole genome shotgun (WGS) entry which is preliminary data.</text>
</comment>
<feature type="compositionally biased region" description="Basic residues" evidence="1">
    <location>
        <begin position="1"/>
        <end position="10"/>
    </location>
</feature>
<dbReference type="Pfam" id="PF12502">
    <property type="entry name" value="DUF3710"/>
    <property type="match status" value="1"/>
</dbReference>
<gene>
    <name evidence="2" type="ORF">L0M99_03020</name>
</gene>
<name>A0AAJ1EWZ9_9ACTO</name>
<evidence type="ECO:0000313" key="2">
    <source>
        <dbReference type="EMBL" id="MCG4617469.1"/>
    </source>
</evidence>